<reference evidence="3 4" key="1">
    <citation type="submission" date="2019-06" db="EMBL/GenBank/DDBJ databases">
        <title>Draft genomes of female and male turbot (Scophthalmus maximus).</title>
        <authorList>
            <person name="Xu H."/>
            <person name="Xu X.-W."/>
            <person name="Shao C."/>
            <person name="Chen S."/>
        </authorList>
    </citation>
    <scope>NUCLEOTIDE SEQUENCE [LARGE SCALE GENOMIC DNA]</scope>
    <source>
        <strain evidence="3">Ysfricsl-2016a</strain>
        <tissue evidence="3">Blood</tissue>
    </source>
</reference>
<name>A0A6A4RXF2_SCOMX</name>
<dbReference type="EMBL" id="VEVO01000020">
    <property type="protein sequence ID" value="KAF0025137.1"/>
    <property type="molecule type" value="Genomic_DNA"/>
</dbReference>
<accession>A0A6A4RXF2</accession>
<dbReference type="AlphaFoldDB" id="A0A6A4RXF2"/>
<evidence type="ECO:0000256" key="1">
    <source>
        <dbReference type="SAM" id="MobiDB-lite"/>
    </source>
</evidence>
<evidence type="ECO:0000313" key="3">
    <source>
        <dbReference type="EMBL" id="KAF0025137.1"/>
    </source>
</evidence>
<keyword evidence="2" id="KW-0812">Transmembrane</keyword>
<feature type="transmembrane region" description="Helical" evidence="2">
    <location>
        <begin position="70"/>
        <end position="95"/>
    </location>
</feature>
<evidence type="ECO:0000256" key="2">
    <source>
        <dbReference type="SAM" id="Phobius"/>
    </source>
</evidence>
<protein>
    <submittedName>
        <fullName evidence="3">Uncharacterized protein</fullName>
    </submittedName>
</protein>
<feature type="region of interest" description="Disordered" evidence="1">
    <location>
        <begin position="161"/>
        <end position="180"/>
    </location>
</feature>
<dbReference type="Proteomes" id="UP000438429">
    <property type="component" value="Unassembled WGS sequence"/>
</dbReference>
<evidence type="ECO:0000313" key="4">
    <source>
        <dbReference type="Proteomes" id="UP000438429"/>
    </source>
</evidence>
<comment type="caution">
    <text evidence="3">The sequence shown here is derived from an EMBL/GenBank/DDBJ whole genome shotgun (WGS) entry which is preliminary data.</text>
</comment>
<sequence length="229" mass="25813">MEKRPRCGAAVCDYAPPPEENQSADYTLQLAVGLASQTRRSEMTDNRMAMERIYSFRFRIQAETLRDTEILFTLIAAAALMETLITVLLSVELVLRPHAGQKWPMFKRLLAYLENINSLKPLSYLPTSPRLVSSSWLALPPVHLPRLSTSSLSDMRNNRLYSQRENSRASGALSKQTGGRAVRRGWRHAITNHRLLAVAGALRTRPRYGEQGAKQGPAVLVFMVTRQQH</sequence>
<keyword evidence="2" id="KW-1133">Transmembrane helix</keyword>
<keyword evidence="2" id="KW-0472">Membrane</keyword>
<gene>
    <name evidence="3" type="ORF">F2P81_022018</name>
</gene>
<proteinExistence type="predicted"/>
<organism evidence="3 4">
    <name type="scientific">Scophthalmus maximus</name>
    <name type="common">Turbot</name>
    <name type="synonym">Psetta maxima</name>
    <dbReference type="NCBI Taxonomy" id="52904"/>
    <lineage>
        <taxon>Eukaryota</taxon>
        <taxon>Metazoa</taxon>
        <taxon>Chordata</taxon>
        <taxon>Craniata</taxon>
        <taxon>Vertebrata</taxon>
        <taxon>Euteleostomi</taxon>
        <taxon>Actinopterygii</taxon>
        <taxon>Neopterygii</taxon>
        <taxon>Teleostei</taxon>
        <taxon>Neoteleostei</taxon>
        <taxon>Acanthomorphata</taxon>
        <taxon>Carangaria</taxon>
        <taxon>Pleuronectiformes</taxon>
        <taxon>Pleuronectoidei</taxon>
        <taxon>Scophthalmidae</taxon>
        <taxon>Scophthalmus</taxon>
    </lineage>
</organism>